<dbReference type="Proteomes" id="UP000017836">
    <property type="component" value="Unassembled WGS sequence"/>
</dbReference>
<feature type="compositionally biased region" description="Low complexity" evidence="1">
    <location>
        <begin position="621"/>
        <end position="638"/>
    </location>
</feature>
<gene>
    <name evidence="4" type="ORF">AMTR_s00033p00031310</name>
</gene>
<feature type="region of interest" description="Disordered" evidence="1">
    <location>
        <begin position="382"/>
        <end position="415"/>
    </location>
</feature>
<evidence type="ECO:0000313" key="5">
    <source>
        <dbReference type="Proteomes" id="UP000017836"/>
    </source>
</evidence>
<protein>
    <recommendedName>
        <fullName evidence="6">Symplekin</fullName>
    </recommendedName>
</protein>
<dbReference type="Pfam" id="PF12295">
    <property type="entry name" value="Symplekin_C"/>
    <property type="match status" value="1"/>
</dbReference>
<dbReference type="PANTHER" id="PTHR47184">
    <property type="entry name" value="PHOSPHATIDYLINOSITOL 3-AND 4-KINASE FAMILY PROTEIN-RELATED"/>
    <property type="match status" value="1"/>
</dbReference>
<dbReference type="PANTHER" id="PTHR47184:SF3">
    <property type="entry name" value="PHOSPHATIDYLINOSITOL 3-AND 4-KINASE FAMILY PROTEIN-RELATED"/>
    <property type="match status" value="1"/>
</dbReference>
<organism evidence="4 5">
    <name type="scientific">Amborella trichopoda</name>
    <dbReference type="NCBI Taxonomy" id="13333"/>
    <lineage>
        <taxon>Eukaryota</taxon>
        <taxon>Viridiplantae</taxon>
        <taxon>Streptophyta</taxon>
        <taxon>Embryophyta</taxon>
        <taxon>Tracheophyta</taxon>
        <taxon>Spermatophyta</taxon>
        <taxon>Magnoliopsida</taxon>
        <taxon>Amborellales</taxon>
        <taxon>Amborellaceae</taxon>
        <taxon>Amborella</taxon>
    </lineage>
</organism>
<evidence type="ECO:0000313" key="4">
    <source>
        <dbReference type="EMBL" id="ERN14175.1"/>
    </source>
</evidence>
<name>U5CW59_AMBTC</name>
<feature type="region of interest" description="Disordered" evidence="1">
    <location>
        <begin position="1292"/>
        <end position="1314"/>
    </location>
</feature>
<evidence type="ECO:0000259" key="3">
    <source>
        <dbReference type="Pfam" id="PF12295"/>
    </source>
</evidence>
<dbReference type="InterPro" id="IPR022075">
    <property type="entry name" value="Symplekin_C"/>
</dbReference>
<accession>U5CW59</accession>
<feature type="region of interest" description="Disordered" evidence="1">
    <location>
        <begin position="1328"/>
        <end position="1349"/>
    </location>
</feature>
<proteinExistence type="predicted"/>
<dbReference type="InterPro" id="IPR016024">
    <property type="entry name" value="ARM-type_fold"/>
</dbReference>
<evidence type="ECO:0008006" key="6">
    <source>
        <dbReference type="Google" id="ProtNLM"/>
    </source>
</evidence>
<dbReference type="InterPro" id="IPR011989">
    <property type="entry name" value="ARM-like"/>
</dbReference>
<evidence type="ECO:0000259" key="2">
    <source>
        <dbReference type="Pfam" id="PF11935"/>
    </source>
</evidence>
<feature type="region of interest" description="Disordered" evidence="1">
    <location>
        <begin position="620"/>
        <end position="682"/>
    </location>
</feature>
<feature type="domain" description="Symplekin/Pta1 N-terminal" evidence="2">
    <location>
        <begin position="98"/>
        <end position="317"/>
    </location>
</feature>
<dbReference type="Gene3D" id="1.25.10.10">
    <property type="entry name" value="Leucine-rich Repeat Variant"/>
    <property type="match status" value="1"/>
</dbReference>
<dbReference type="Gramene" id="ERN14175">
    <property type="protein sequence ID" value="ERN14175"/>
    <property type="gene ID" value="AMTR_s00033p00031310"/>
</dbReference>
<evidence type="ECO:0000256" key="1">
    <source>
        <dbReference type="SAM" id="MobiDB-lite"/>
    </source>
</evidence>
<dbReference type="OMA" id="LQINKCG"/>
<feature type="compositionally biased region" description="Basic and acidic residues" evidence="1">
    <location>
        <begin position="520"/>
        <end position="536"/>
    </location>
</feature>
<dbReference type="HOGENOM" id="CLU_004540_1_0_1"/>
<dbReference type="SUPFAM" id="SSF48371">
    <property type="entry name" value="ARM repeat"/>
    <property type="match status" value="1"/>
</dbReference>
<dbReference type="InterPro" id="IPR032460">
    <property type="entry name" value="Symplekin/Pta1_N"/>
</dbReference>
<feature type="domain" description="Symplekin C-terminal" evidence="3">
    <location>
        <begin position="1078"/>
        <end position="1256"/>
    </location>
</feature>
<keyword evidence="5" id="KW-1185">Reference proteome</keyword>
<feature type="compositionally biased region" description="Low complexity" evidence="1">
    <location>
        <begin position="558"/>
        <end position="569"/>
    </location>
</feature>
<dbReference type="EMBL" id="KI392557">
    <property type="protein sequence ID" value="ERN14175.1"/>
    <property type="molecule type" value="Genomic_DNA"/>
</dbReference>
<reference evidence="5" key="1">
    <citation type="journal article" date="2013" name="Science">
        <title>The Amborella genome and the evolution of flowering plants.</title>
        <authorList>
            <consortium name="Amborella Genome Project"/>
        </authorList>
    </citation>
    <scope>NUCLEOTIDE SEQUENCE [LARGE SCALE GENOMIC DNA]</scope>
</reference>
<sequence>MAATNPRSQAISLLVAAKNHNDLAVKLSSLRQARDILISSDPTVAAELIPYVADLQDSPDSLVRKTLAELIGDLGLMVGERICMLVPVLVAFLKDNSPDVVKQTIVSGSKLFRNSLEDIALQFLKFGKVERWLEELWLWMMKFKDAVCDTALGPCTVATKLLAVKFLETLILLFTPEANDCQAPSPLELKEGRVRDFNMSWVVRGHPILDLAMLTQVANNSLGLLLDLLQSSNVQKLPTSLIIVLINCLAAVAKKRPLHYSRVLPALLGFDSDTCKGGHSVSIQHSLKTSFLGFLKCTHPVVLSSRDRLLVALRAINAGDVADQVVRQVDRMVKYAERTARDLRFGKDELLAGDPIRKRPLAPDDGADTNNDDIPAKRTRLDLLSSPDQPSQLINDQLPDSGLINGTSGPASLLGSEMTPVQQMIAMIGALLAEGERGAESLEILISKIHPDLLADIVMANMKYLPKGPPPLSTRLANSQAASPWPPGLASDLIPSSGPASSSLNSPSLDACASPSLLSDSKRDPRRDLRRLDPRRISTPSGTQLASMKTEDVSDVQTGSNGSGSLSTPPTSPVVTIDEERAEPLVDRVEPGSLDGAIASPIGNITAKEKLEPIHEDLEVEPVSELPSSSDLTVSSLSTNNETHHPKLDETEVDDGKDASCLKESDENSSAVPTTPTCEEIPHELPELPPIVILTEEQQESLTKTAVSRIIEAYRQVRLTGSSHIRLALLARLVAQTDANDDIVGMLQKHIIEDYQHQKGHELVMHVLYHLHSVMISEEGTDFSFDDSVYEKFLLIVAKALRDSLPASDKSLSRLLGEVPLLPASALKLLENLCQPDASDHQGNELRNGDRVTQGLGAVWSLILGRPLVRQVCLDIALKCAVHSQDDVRAKAIRLVANKLYHLSYVSDNIEHFATNMLFSVVDGEPVADGKSTYLDPNEQRLQTEETSASGSQSSAPDILDCVEKVARNVPVVSLSQAQCCMSLFFALCTKKPSLLQLVFDIYGRAPKAVKQAAHRHIPILLRTLGPSYSELLHIISNPPPGSENLLMLVLQILTEEMTPSPDLIATVKHLYATKLKDAAVLIPLLSLLSKDEVLPIFPRLVDLPLEKFQIALARILQGSAHTGPALTPAEVIIALHGIDPEKDGIALKKITEACSACFEQRTVFTQNVLAKALKQMVEQTPLPLLFMRTVIQAIGTFPALVDFVMGILSRLVGKQIWRMPKLWVGFLKCASQTQPHSFRVLLQLPSPQLENALNRYPMLRPPLAGHANQPSIRTSLSRSVLQVLGLVREPQAPSPSLSQVSTHTPDAGSSVQSGSLDFLSTRCSQNGRALQDEEVSRKGLSGRPPPSESFNCSTLPFCAQAEAAGGERKREVWGRERRSPALDGRFLNPAEKFFSKTLFFMGTFSLSISISLVAHI</sequence>
<feature type="compositionally biased region" description="Low complexity" evidence="1">
    <location>
        <begin position="491"/>
        <end position="509"/>
    </location>
</feature>
<dbReference type="GO" id="GO:0071333">
    <property type="term" value="P:cellular response to glucose stimulus"/>
    <property type="evidence" value="ECO:0007669"/>
    <property type="project" value="EnsemblPlants"/>
</dbReference>
<feature type="compositionally biased region" description="Polar residues" evidence="1">
    <location>
        <begin position="668"/>
        <end position="677"/>
    </location>
</feature>
<dbReference type="STRING" id="13333.U5CW59"/>
<feature type="compositionally biased region" description="Polar residues" evidence="1">
    <location>
        <begin position="1295"/>
        <end position="1314"/>
    </location>
</feature>
<dbReference type="eggNOG" id="KOG1895">
    <property type="taxonomic scope" value="Eukaryota"/>
</dbReference>
<dbReference type="Pfam" id="PF11935">
    <property type="entry name" value="SYMPK_PTA1_N"/>
    <property type="match status" value="1"/>
</dbReference>
<feature type="region of interest" description="Disordered" evidence="1">
    <location>
        <begin position="474"/>
        <end position="574"/>
    </location>
</feature>
<feature type="compositionally biased region" description="Basic and acidic residues" evidence="1">
    <location>
        <begin position="642"/>
        <end position="666"/>
    </location>
</feature>
<feature type="compositionally biased region" description="Polar residues" evidence="1">
    <location>
        <begin position="386"/>
        <end position="395"/>
    </location>
</feature>